<keyword evidence="2" id="KW-1185">Reference proteome</keyword>
<dbReference type="PANTHER" id="PTHR13071">
    <property type="entry name" value="MITOCHONDRIAL 28S RIBOSOMAL PROTEIN S22"/>
    <property type="match status" value="1"/>
</dbReference>
<dbReference type="Pfam" id="PF10245">
    <property type="entry name" value="MRP-S22"/>
    <property type="match status" value="2"/>
</dbReference>
<gene>
    <name evidence="1" type="ORF">HNY73_013609</name>
</gene>
<organism evidence="1 2">
    <name type="scientific">Argiope bruennichi</name>
    <name type="common">Wasp spider</name>
    <name type="synonym">Aranea bruennichi</name>
    <dbReference type="NCBI Taxonomy" id="94029"/>
    <lineage>
        <taxon>Eukaryota</taxon>
        <taxon>Metazoa</taxon>
        <taxon>Ecdysozoa</taxon>
        <taxon>Arthropoda</taxon>
        <taxon>Chelicerata</taxon>
        <taxon>Arachnida</taxon>
        <taxon>Araneae</taxon>
        <taxon>Araneomorphae</taxon>
        <taxon>Entelegynae</taxon>
        <taxon>Araneoidea</taxon>
        <taxon>Araneidae</taxon>
        <taxon>Argiope</taxon>
    </lineage>
</organism>
<reference evidence="1" key="2">
    <citation type="submission" date="2020-06" db="EMBL/GenBank/DDBJ databases">
        <authorList>
            <person name="Sheffer M."/>
        </authorList>
    </citation>
    <scope>NUCLEOTIDE SEQUENCE</scope>
</reference>
<dbReference type="AlphaFoldDB" id="A0A8T0F0E3"/>
<proteinExistence type="predicted"/>
<accession>A0A8T0F0E3</accession>
<comment type="caution">
    <text evidence="1">The sequence shown here is derived from an EMBL/GenBank/DDBJ whole genome shotgun (WGS) entry which is preliminary data.</text>
</comment>
<sequence length="214" mass="25329">MNSFLKKYSGYSRNFYALLKNYSTQSLHPMQKKLETLFINKDVQKILKKITGLDHEKIFAPSKTELESPKYEFRLLDEGSYEFVLDCACIQFEPDAPEYHRVTNQTYEHVQLTKKFDLLRSTRHFGPMVFYFTHKKNIDQLLIDMISRHLISDASDTVRLFYLIHSELDTTKDIHKTDEIEILQNYIRNHSSQKDGLEFALQTILDHKKSDLQI</sequence>
<dbReference type="EMBL" id="JABXBU010001863">
    <property type="protein sequence ID" value="KAF8783451.1"/>
    <property type="molecule type" value="Genomic_DNA"/>
</dbReference>
<evidence type="ECO:0000313" key="1">
    <source>
        <dbReference type="EMBL" id="KAF8783451.1"/>
    </source>
</evidence>
<protein>
    <submittedName>
        <fullName evidence="1">28S ribosomal protein S22 like protein</fullName>
    </submittedName>
</protein>
<keyword evidence="1" id="KW-0689">Ribosomal protein</keyword>
<dbReference type="InterPro" id="IPR019374">
    <property type="entry name" value="Ribosomal_mS22"/>
</dbReference>
<evidence type="ECO:0000313" key="2">
    <source>
        <dbReference type="Proteomes" id="UP000807504"/>
    </source>
</evidence>
<dbReference type="PANTHER" id="PTHR13071:SF4">
    <property type="entry name" value="SMALL RIBOSOMAL SUBUNIT PROTEIN MS22"/>
    <property type="match status" value="1"/>
</dbReference>
<dbReference type="GO" id="GO:0005763">
    <property type="term" value="C:mitochondrial small ribosomal subunit"/>
    <property type="evidence" value="ECO:0007669"/>
    <property type="project" value="TreeGrafter"/>
</dbReference>
<keyword evidence="1" id="KW-0687">Ribonucleoprotein</keyword>
<name>A0A8T0F0E3_ARGBR</name>
<dbReference type="Proteomes" id="UP000807504">
    <property type="component" value="Unassembled WGS sequence"/>
</dbReference>
<dbReference type="GO" id="GO:0003735">
    <property type="term" value="F:structural constituent of ribosome"/>
    <property type="evidence" value="ECO:0007669"/>
    <property type="project" value="TreeGrafter"/>
</dbReference>
<reference evidence="1" key="1">
    <citation type="journal article" date="2020" name="bioRxiv">
        <title>Chromosome-level reference genome of the European wasp spider Argiope bruennichi: a resource for studies on range expansion and evolutionary adaptation.</title>
        <authorList>
            <person name="Sheffer M.M."/>
            <person name="Hoppe A."/>
            <person name="Krehenwinkel H."/>
            <person name="Uhl G."/>
            <person name="Kuss A.W."/>
            <person name="Jensen L."/>
            <person name="Jensen C."/>
            <person name="Gillespie R.G."/>
            <person name="Hoff K.J."/>
            <person name="Prost S."/>
        </authorList>
    </citation>
    <scope>NUCLEOTIDE SEQUENCE</scope>
</reference>